<keyword evidence="1" id="KW-1133">Transmembrane helix</keyword>
<evidence type="ECO:0000313" key="2">
    <source>
        <dbReference type="EMBL" id="RXF73291.1"/>
    </source>
</evidence>
<dbReference type="AlphaFoldDB" id="A0A4Q0MI49"/>
<dbReference type="Pfam" id="PF06170">
    <property type="entry name" value="DUF983"/>
    <property type="match status" value="1"/>
</dbReference>
<reference evidence="2 3" key="1">
    <citation type="submission" date="2018-12" db="EMBL/GenBank/DDBJ databases">
        <title>bacterium Hansschlegelia zhihuaiae S113.</title>
        <authorList>
            <person name="He J."/>
        </authorList>
    </citation>
    <scope>NUCLEOTIDE SEQUENCE [LARGE SCALE GENOMIC DNA]</scope>
    <source>
        <strain evidence="2 3">S 113</strain>
    </source>
</reference>
<feature type="transmembrane region" description="Helical" evidence="1">
    <location>
        <begin position="58"/>
        <end position="78"/>
    </location>
</feature>
<feature type="transmembrane region" description="Helical" evidence="1">
    <location>
        <begin position="84"/>
        <end position="106"/>
    </location>
</feature>
<accession>A0A4Q0MI49</accession>
<dbReference type="OrthoDB" id="9799456at2"/>
<organism evidence="2 3">
    <name type="scientific">Hansschlegelia zhihuaiae</name>
    <dbReference type="NCBI Taxonomy" id="405005"/>
    <lineage>
        <taxon>Bacteria</taxon>
        <taxon>Pseudomonadati</taxon>
        <taxon>Pseudomonadota</taxon>
        <taxon>Alphaproteobacteria</taxon>
        <taxon>Hyphomicrobiales</taxon>
        <taxon>Methylopilaceae</taxon>
        <taxon>Hansschlegelia</taxon>
    </lineage>
</organism>
<comment type="caution">
    <text evidence="2">The sequence shown here is derived from an EMBL/GenBank/DDBJ whole genome shotgun (WGS) entry which is preliminary data.</text>
</comment>
<keyword evidence="1" id="KW-0812">Transmembrane</keyword>
<dbReference type="Proteomes" id="UP000289708">
    <property type="component" value="Unassembled WGS sequence"/>
</dbReference>
<proteinExistence type="predicted"/>
<keyword evidence="3" id="KW-1185">Reference proteome</keyword>
<dbReference type="EMBL" id="RYFI01000009">
    <property type="protein sequence ID" value="RXF73291.1"/>
    <property type="molecule type" value="Genomic_DNA"/>
</dbReference>
<dbReference type="RefSeq" id="WP_128777484.1">
    <property type="nucleotide sequence ID" value="NZ_RYFI01000009.1"/>
</dbReference>
<name>A0A4Q0MI49_9HYPH</name>
<gene>
    <name evidence="2" type="ORF">EK403_10705</name>
</gene>
<keyword evidence="1" id="KW-0472">Membrane</keyword>
<dbReference type="InterPro" id="IPR009325">
    <property type="entry name" value="DUF983"/>
</dbReference>
<evidence type="ECO:0000313" key="3">
    <source>
        <dbReference type="Proteomes" id="UP000289708"/>
    </source>
</evidence>
<sequence length="126" mass="13544">MPERPAPRSQGSAALSGLLGRCPRCGEGKLFSGYIALPPACSRCGLDYGFADSGDGPAVFVMLIAGFLALGFVLWFEFAYEPPFWIHLVVSLPVTLGICLALLRLFKGLLIALQYKHDAAEGRLDV</sequence>
<protein>
    <submittedName>
        <fullName evidence="2">DUF983 domain-containing protein</fullName>
    </submittedName>
</protein>
<evidence type="ECO:0000256" key="1">
    <source>
        <dbReference type="SAM" id="Phobius"/>
    </source>
</evidence>